<dbReference type="AlphaFoldDB" id="X1W205"/>
<keyword evidence="3" id="KW-1133">Transmembrane helix</keyword>
<evidence type="ECO:0000256" key="2">
    <source>
        <dbReference type="ARBA" id="ARBA00022840"/>
    </source>
</evidence>
<protein>
    <submittedName>
        <fullName evidence="4">Uncharacterized protein</fullName>
    </submittedName>
</protein>
<keyword evidence="3" id="KW-0812">Transmembrane</keyword>
<dbReference type="InterPro" id="IPR047854">
    <property type="entry name" value="RFC_lid"/>
</dbReference>
<keyword evidence="3" id="KW-0472">Membrane</keyword>
<accession>X1W205</accession>
<dbReference type="CDD" id="cd18140">
    <property type="entry name" value="HLD_clamp_RFC"/>
    <property type="match status" value="1"/>
</dbReference>
<dbReference type="GO" id="GO:0005524">
    <property type="term" value="F:ATP binding"/>
    <property type="evidence" value="ECO:0007669"/>
    <property type="project" value="UniProtKB-KW"/>
</dbReference>
<feature type="non-terminal residue" evidence="4">
    <location>
        <position position="1"/>
    </location>
</feature>
<organism evidence="4">
    <name type="scientific">marine sediment metagenome</name>
    <dbReference type="NCBI Taxonomy" id="412755"/>
    <lineage>
        <taxon>unclassified sequences</taxon>
        <taxon>metagenomes</taxon>
        <taxon>ecological metagenomes</taxon>
    </lineage>
</organism>
<name>X1W205_9ZZZZ</name>
<feature type="transmembrane region" description="Helical" evidence="3">
    <location>
        <begin position="133"/>
        <end position="151"/>
    </location>
</feature>
<proteinExistence type="predicted"/>
<reference evidence="4" key="1">
    <citation type="journal article" date="2014" name="Front. Microbiol.">
        <title>High frequency of phylogenetically diverse reductive dehalogenase-homologous genes in deep subseafloor sedimentary metagenomes.</title>
        <authorList>
            <person name="Kawai M."/>
            <person name="Futagami T."/>
            <person name="Toyoda A."/>
            <person name="Takaki Y."/>
            <person name="Nishi S."/>
            <person name="Hori S."/>
            <person name="Arai W."/>
            <person name="Tsubouchi T."/>
            <person name="Morono Y."/>
            <person name="Uchiyama I."/>
            <person name="Ito T."/>
            <person name="Fujiyama A."/>
            <person name="Inagaki F."/>
            <person name="Takami H."/>
        </authorList>
    </citation>
    <scope>NUCLEOTIDE SEQUENCE</scope>
    <source>
        <strain evidence="4">Expedition CK06-06</strain>
    </source>
</reference>
<dbReference type="Pfam" id="PF21960">
    <property type="entry name" value="RCF1-5-like_lid"/>
    <property type="match status" value="1"/>
</dbReference>
<keyword evidence="1" id="KW-0547">Nucleotide-binding</keyword>
<evidence type="ECO:0000256" key="1">
    <source>
        <dbReference type="ARBA" id="ARBA00022741"/>
    </source>
</evidence>
<gene>
    <name evidence="4" type="ORF">S12H4_59018</name>
</gene>
<keyword evidence="2" id="KW-0067">ATP-binding</keyword>
<dbReference type="Gene3D" id="1.10.8.60">
    <property type="match status" value="1"/>
</dbReference>
<evidence type="ECO:0000313" key="4">
    <source>
        <dbReference type="EMBL" id="GAJ22865.1"/>
    </source>
</evidence>
<evidence type="ECO:0000256" key="3">
    <source>
        <dbReference type="SAM" id="Phobius"/>
    </source>
</evidence>
<dbReference type="EMBL" id="BARW01038457">
    <property type="protein sequence ID" value="GAJ22865.1"/>
    <property type="molecule type" value="Genomic_DNA"/>
</dbReference>
<sequence length="155" mass="17939">LKDICKKEKIKNIKDNLLKSLARRAGGDLRAAINDLQSSYEKTKDFNLEDLGERNKTESMINALIKIFKTTDPAVAQNAFEDVEENTDQIFLWIDENLPLEYDKPADLARAYDKLSKADVFRGRIKRWQHWRYLVYINDLLTMGIAVSIIGKDVF</sequence>
<comment type="caution">
    <text evidence="4">The sequence shown here is derived from an EMBL/GenBank/DDBJ whole genome shotgun (WGS) entry which is preliminary data.</text>
</comment>